<dbReference type="Pfam" id="PF10825">
    <property type="entry name" value="DUF2752"/>
    <property type="match status" value="1"/>
</dbReference>
<sequence length="144" mass="15366">MNSSAFLANVGRHRVLTPVLGVGAAAAVSAIVLVGDPTTPGGFLPPCPTKTFLHIDCPGCGSTRALYSLLHGDIQAALAYNALGVIAMVLLVTAFVAHVIGLWRGRTVRSWQHWRYTPMIALVATSIWFVVRNLPFAPFSSLKV</sequence>
<feature type="transmembrane region" description="Helical" evidence="1">
    <location>
        <begin position="114"/>
        <end position="131"/>
    </location>
</feature>
<evidence type="ECO:0000313" key="3">
    <source>
        <dbReference type="Proteomes" id="UP000444960"/>
    </source>
</evidence>
<keyword evidence="1" id="KW-0812">Transmembrane</keyword>
<gene>
    <name evidence="2" type="ORF">nbrc107696_16240</name>
</gene>
<feature type="transmembrane region" description="Helical" evidence="1">
    <location>
        <begin position="15"/>
        <end position="35"/>
    </location>
</feature>
<dbReference type="InterPro" id="IPR021215">
    <property type="entry name" value="DUF2752"/>
</dbReference>
<organism evidence="2 3">
    <name type="scientific">Gordonia spumicola</name>
    <dbReference type="NCBI Taxonomy" id="589161"/>
    <lineage>
        <taxon>Bacteria</taxon>
        <taxon>Bacillati</taxon>
        <taxon>Actinomycetota</taxon>
        <taxon>Actinomycetes</taxon>
        <taxon>Mycobacteriales</taxon>
        <taxon>Gordoniaceae</taxon>
        <taxon>Gordonia</taxon>
    </lineage>
</organism>
<dbReference type="EMBL" id="BJOV01000003">
    <property type="protein sequence ID" value="GEE01178.1"/>
    <property type="molecule type" value="Genomic_DNA"/>
</dbReference>
<keyword evidence="3" id="KW-1185">Reference proteome</keyword>
<accession>A0A7I9V726</accession>
<name>A0A7I9V726_9ACTN</name>
<reference evidence="3" key="1">
    <citation type="submission" date="2019-06" db="EMBL/GenBank/DDBJ databases">
        <title>Gordonia isolated from sludge of a wastewater treatment plant.</title>
        <authorList>
            <person name="Tamura T."/>
            <person name="Aoyama K."/>
            <person name="Kang Y."/>
            <person name="Saito S."/>
            <person name="Akiyama N."/>
            <person name="Yazawa K."/>
            <person name="Gonoi T."/>
            <person name="Mikami Y."/>
        </authorList>
    </citation>
    <scope>NUCLEOTIDE SEQUENCE [LARGE SCALE GENOMIC DNA]</scope>
    <source>
        <strain evidence="3">NBRC 107696</strain>
    </source>
</reference>
<protein>
    <submittedName>
        <fullName evidence="2">Membrane protein</fullName>
    </submittedName>
</protein>
<dbReference type="AlphaFoldDB" id="A0A7I9V726"/>
<comment type="caution">
    <text evidence="2">The sequence shown here is derived from an EMBL/GenBank/DDBJ whole genome shotgun (WGS) entry which is preliminary data.</text>
</comment>
<keyword evidence="1" id="KW-0472">Membrane</keyword>
<evidence type="ECO:0000256" key="1">
    <source>
        <dbReference type="SAM" id="Phobius"/>
    </source>
</evidence>
<dbReference type="Proteomes" id="UP000444960">
    <property type="component" value="Unassembled WGS sequence"/>
</dbReference>
<feature type="transmembrane region" description="Helical" evidence="1">
    <location>
        <begin position="78"/>
        <end position="102"/>
    </location>
</feature>
<proteinExistence type="predicted"/>
<evidence type="ECO:0000313" key="2">
    <source>
        <dbReference type="EMBL" id="GEE01178.1"/>
    </source>
</evidence>
<dbReference type="OrthoDB" id="5966662at2"/>
<keyword evidence="1" id="KW-1133">Transmembrane helix</keyword>